<dbReference type="AlphaFoldDB" id="A0A2R6A7L7"/>
<sequence length="592" mass="67379">SSIFTFFSHGVLVAAPEYLKIEANRETIQVLKNRFFLGIESEEARQQPVDVAIPLFNPRPIHTSPKNPVVSEKPDYVVLQNGWLGQAAVLYRYPASIVAGFPIEYYHLVDQAVLVWESIPMEKSVNIIDRMRTRMNSLASDPSATSQTIQKLQKVEWLAQNIGGQAHLVKFSFFLLYSQPTREELTQLARKIKIVARSRLCDVDVPRFFQRALFEYKTAPPISLFGGIKLKYTDTNSLRTFYMLIDETLVDEDGVFLGRDFTGGPVVFDPYTKTNHNIVVLGKTGGGKSMFAKVFIRRLKQKEPNVKIWGLDPENEYINVAAKLGLKPVEITPKTRLGLDPFRLMRELPDFEPYDVASLLTQFYCEEKDETRLRSLVFQNRDSKNMEEFVKRVRETGDMEIAKKLEGALYPPDSIVYEGETLGLEPNTVYGLKSLELTGMTQRNRLKSLVMTLLSVHLQRQMFQKQEKGLLFIDEAWLFVDFPVTMGVFESVARRARKYGKSLMLITQRAYDVAATKAGRTVLEQAASSFLFGQEKAAIPLMQEVYHLREEEVNTLLEANPGTCIARIGPRSVRMQVEPTGEELEAFRTSLV</sequence>
<proteinExistence type="predicted"/>
<evidence type="ECO:0000313" key="3">
    <source>
        <dbReference type="Proteomes" id="UP000240322"/>
    </source>
</evidence>
<dbReference type="Pfam" id="PF01935">
    <property type="entry name" value="DUF87"/>
    <property type="match status" value="1"/>
</dbReference>
<comment type="caution">
    <text evidence="2">The sequence shown here is derived from an EMBL/GenBank/DDBJ whole genome shotgun (WGS) entry which is preliminary data.</text>
</comment>
<dbReference type="Gene3D" id="3.40.50.300">
    <property type="entry name" value="P-loop containing nucleotide triphosphate hydrolases"/>
    <property type="match status" value="1"/>
</dbReference>
<name>A0A2R6A7L7_9ARCH</name>
<dbReference type="PANTHER" id="PTHR30121">
    <property type="entry name" value="UNCHARACTERIZED PROTEIN YJGR-RELATED"/>
    <property type="match status" value="1"/>
</dbReference>
<reference evidence="2 3" key="1">
    <citation type="submission" date="2017-04" db="EMBL/GenBank/DDBJ databases">
        <title>Novel microbial lineages endemic to geothermal iron-oxide mats fill important gaps in the evolutionary history of Archaea.</title>
        <authorList>
            <person name="Jay Z.J."/>
            <person name="Beam J.P."/>
            <person name="Dlakic M."/>
            <person name="Rusch D.B."/>
            <person name="Kozubal M.A."/>
            <person name="Inskeep W.P."/>
        </authorList>
    </citation>
    <scope>NUCLEOTIDE SEQUENCE [LARGE SCALE GENOMIC DNA]</scope>
    <source>
        <strain evidence="2">OSP_D</strain>
    </source>
</reference>
<feature type="non-terminal residue" evidence="2">
    <location>
        <position position="1"/>
    </location>
</feature>
<dbReference type="InterPro" id="IPR027417">
    <property type="entry name" value="P-loop_NTPase"/>
</dbReference>
<protein>
    <recommendedName>
        <fullName evidence="1">AAA+ ATPase domain-containing protein</fullName>
    </recommendedName>
</protein>
<dbReference type="InterPro" id="IPR002789">
    <property type="entry name" value="HerA_central"/>
</dbReference>
<organism evidence="2 3">
    <name type="scientific">Candidatus Marsarchaeota G2 archaeon OSP_D</name>
    <dbReference type="NCBI Taxonomy" id="1978157"/>
    <lineage>
        <taxon>Archaea</taxon>
        <taxon>Candidatus Marsarchaeota</taxon>
        <taxon>Candidatus Marsarchaeota group 2</taxon>
    </lineage>
</organism>
<dbReference type="Gene3D" id="1.10.8.730">
    <property type="match status" value="1"/>
</dbReference>
<dbReference type="EMBL" id="NEXE01000366">
    <property type="protein sequence ID" value="PSN82374.1"/>
    <property type="molecule type" value="Genomic_DNA"/>
</dbReference>
<dbReference type="Proteomes" id="UP000240322">
    <property type="component" value="Unassembled WGS sequence"/>
</dbReference>
<evidence type="ECO:0000259" key="1">
    <source>
        <dbReference type="SMART" id="SM00382"/>
    </source>
</evidence>
<dbReference type="InterPro" id="IPR003593">
    <property type="entry name" value="AAA+_ATPase"/>
</dbReference>
<accession>A0A2R6A7L7</accession>
<dbReference type="SUPFAM" id="SSF52540">
    <property type="entry name" value="P-loop containing nucleoside triphosphate hydrolases"/>
    <property type="match status" value="1"/>
</dbReference>
<dbReference type="PANTHER" id="PTHR30121:SF6">
    <property type="entry name" value="SLR6007 PROTEIN"/>
    <property type="match status" value="1"/>
</dbReference>
<gene>
    <name evidence="2" type="ORF">B9Q03_14295</name>
</gene>
<dbReference type="InterPro" id="IPR051162">
    <property type="entry name" value="T4SS_component"/>
</dbReference>
<evidence type="ECO:0000313" key="2">
    <source>
        <dbReference type="EMBL" id="PSN82374.1"/>
    </source>
</evidence>
<feature type="domain" description="AAA+ ATPase" evidence="1">
    <location>
        <begin position="274"/>
        <end position="527"/>
    </location>
</feature>
<dbReference type="SMART" id="SM00382">
    <property type="entry name" value="AAA"/>
    <property type="match status" value="1"/>
</dbReference>